<keyword evidence="11" id="KW-1185">Reference proteome</keyword>
<dbReference type="InterPro" id="IPR003593">
    <property type="entry name" value="AAA+_ATPase"/>
</dbReference>
<dbReference type="InterPro" id="IPR050835">
    <property type="entry name" value="ABC_transporter_sub-D"/>
</dbReference>
<comment type="similarity">
    <text evidence="1">Belongs to the ABC transporter superfamily. ABCD family. Peroxisomal fatty acyl CoA transporter (TC 3.A.1.203) subfamily.</text>
</comment>
<dbReference type="Proteomes" id="UP000314986">
    <property type="component" value="Unassembled WGS sequence"/>
</dbReference>
<proteinExistence type="inferred from homology"/>
<evidence type="ECO:0000256" key="3">
    <source>
        <dbReference type="ARBA" id="ARBA00022692"/>
    </source>
</evidence>
<reference evidence="10" key="4">
    <citation type="submission" date="2025-08" db="UniProtKB">
        <authorList>
            <consortium name="Ensembl"/>
        </authorList>
    </citation>
    <scope>IDENTIFICATION</scope>
</reference>
<dbReference type="GO" id="GO:0005524">
    <property type="term" value="F:ATP binding"/>
    <property type="evidence" value="ECO:0007669"/>
    <property type="project" value="UniProtKB-KW"/>
</dbReference>
<dbReference type="GO" id="GO:0016887">
    <property type="term" value="F:ATP hydrolysis activity"/>
    <property type="evidence" value="ECO:0007669"/>
    <property type="project" value="InterPro"/>
</dbReference>
<protein>
    <submittedName>
        <fullName evidence="10">ATP-binding cassette, sub-family D (ALD), member 4</fullName>
    </submittedName>
</protein>
<keyword evidence="2" id="KW-0813">Transport</keyword>
<feature type="transmembrane region" description="Helical" evidence="8">
    <location>
        <begin position="210"/>
        <end position="236"/>
    </location>
</feature>
<dbReference type="GO" id="GO:0005778">
    <property type="term" value="C:peroxisomal membrane"/>
    <property type="evidence" value="ECO:0007669"/>
    <property type="project" value="TreeGrafter"/>
</dbReference>
<dbReference type="Pfam" id="PF06472">
    <property type="entry name" value="ABC_membrane_2"/>
    <property type="match status" value="1"/>
</dbReference>
<dbReference type="PROSITE" id="PS00211">
    <property type="entry name" value="ABC_TRANSPORTER_1"/>
    <property type="match status" value="1"/>
</dbReference>
<dbReference type="Pfam" id="PF00005">
    <property type="entry name" value="ABC_tran"/>
    <property type="match status" value="1"/>
</dbReference>
<dbReference type="GeneTree" id="ENSGT00950000182955"/>
<dbReference type="GO" id="GO:0140359">
    <property type="term" value="F:ABC-type transporter activity"/>
    <property type="evidence" value="ECO:0007669"/>
    <property type="project" value="InterPro"/>
</dbReference>
<reference evidence="11" key="3">
    <citation type="journal article" date="2014" name="Nature">
        <title>Elephant shark genome provides unique insights into gnathostome evolution.</title>
        <authorList>
            <consortium name="International Elephant Shark Genome Sequencing Consortium"/>
            <person name="Venkatesh B."/>
            <person name="Lee A.P."/>
            <person name="Ravi V."/>
            <person name="Maurya A.K."/>
            <person name="Lian M.M."/>
            <person name="Swann J.B."/>
            <person name="Ohta Y."/>
            <person name="Flajnik M.F."/>
            <person name="Sutoh Y."/>
            <person name="Kasahara M."/>
            <person name="Hoon S."/>
            <person name="Gangu V."/>
            <person name="Roy S.W."/>
            <person name="Irimia M."/>
            <person name="Korzh V."/>
            <person name="Kondrychyn I."/>
            <person name="Lim Z.W."/>
            <person name="Tay B.H."/>
            <person name="Tohari S."/>
            <person name="Kong K.W."/>
            <person name="Ho S."/>
            <person name="Lorente-Galdos B."/>
            <person name="Quilez J."/>
            <person name="Marques-Bonet T."/>
            <person name="Raney B.J."/>
            <person name="Ingham P.W."/>
            <person name="Tay A."/>
            <person name="Hillier L.W."/>
            <person name="Minx P."/>
            <person name="Boehm T."/>
            <person name="Wilson R.K."/>
            <person name="Brenner S."/>
            <person name="Warren W.C."/>
        </authorList>
    </citation>
    <scope>NUCLEOTIDE SEQUENCE [LARGE SCALE GENOMIC DNA]</scope>
</reference>
<evidence type="ECO:0000256" key="6">
    <source>
        <dbReference type="ARBA" id="ARBA00022989"/>
    </source>
</evidence>
<dbReference type="InterPro" id="IPR017871">
    <property type="entry name" value="ABC_transporter-like_CS"/>
</dbReference>
<evidence type="ECO:0000256" key="2">
    <source>
        <dbReference type="ARBA" id="ARBA00022448"/>
    </source>
</evidence>
<dbReference type="PROSITE" id="PS50893">
    <property type="entry name" value="ABC_TRANSPORTER_2"/>
    <property type="match status" value="1"/>
</dbReference>
<evidence type="ECO:0000256" key="7">
    <source>
        <dbReference type="ARBA" id="ARBA00023136"/>
    </source>
</evidence>
<dbReference type="SUPFAM" id="SSF90123">
    <property type="entry name" value="ABC transporter transmembrane region"/>
    <property type="match status" value="1"/>
</dbReference>
<dbReference type="Gene3D" id="3.40.50.300">
    <property type="entry name" value="P-loop containing nucleotide triphosphate hydrolases"/>
    <property type="match status" value="1"/>
</dbReference>
<dbReference type="SMART" id="SM00382">
    <property type="entry name" value="AAA"/>
    <property type="match status" value="1"/>
</dbReference>
<dbReference type="InterPro" id="IPR003439">
    <property type="entry name" value="ABC_transporter-like_ATP-bd"/>
</dbReference>
<keyword evidence="4" id="KW-0547">Nucleotide-binding</keyword>
<reference evidence="11" key="1">
    <citation type="journal article" date="2006" name="Science">
        <title>Ancient noncoding elements conserved in the human genome.</title>
        <authorList>
            <person name="Venkatesh B."/>
            <person name="Kirkness E.F."/>
            <person name="Loh Y.H."/>
            <person name="Halpern A.L."/>
            <person name="Lee A.P."/>
            <person name="Johnson J."/>
            <person name="Dandona N."/>
            <person name="Viswanathan L.D."/>
            <person name="Tay A."/>
            <person name="Venter J.C."/>
            <person name="Strausberg R.L."/>
            <person name="Brenner S."/>
        </authorList>
    </citation>
    <scope>NUCLEOTIDE SEQUENCE [LARGE SCALE GENOMIC DNA]</scope>
</reference>
<reference evidence="10" key="5">
    <citation type="submission" date="2025-09" db="UniProtKB">
        <authorList>
            <consortium name="Ensembl"/>
        </authorList>
    </citation>
    <scope>IDENTIFICATION</scope>
</reference>
<dbReference type="AlphaFoldDB" id="A0A4W3K992"/>
<keyword evidence="6 8" id="KW-1133">Transmembrane helix</keyword>
<dbReference type="GO" id="GO:0042760">
    <property type="term" value="P:very long-chain fatty acid catabolic process"/>
    <property type="evidence" value="ECO:0007669"/>
    <property type="project" value="TreeGrafter"/>
</dbReference>
<dbReference type="InterPro" id="IPR027417">
    <property type="entry name" value="P-loop_NTPase"/>
</dbReference>
<name>A0A4W3K992_CALMI</name>
<dbReference type="Ensembl" id="ENSCMIT00000041670.1">
    <property type="protein sequence ID" value="ENSCMIP00000041090.1"/>
    <property type="gene ID" value="ENSCMIG00000017113.1"/>
</dbReference>
<accession>A0A4W3K992</accession>
<dbReference type="SUPFAM" id="SSF52540">
    <property type="entry name" value="P-loop containing nucleoside triphosphate hydrolases"/>
    <property type="match status" value="1"/>
</dbReference>
<evidence type="ECO:0000256" key="5">
    <source>
        <dbReference type="ARBA" id="ARBA00022840"/>
    </source>
</evidence>
<dbReference type="GO" id="GO:0005324">
    <property type="term" value="F:long-chain fatty acid transmembrane transporter activity"/>
    <property type="evidence" value="ECO:0007669"/>
    <property type="project" value="TreeGrafter"/>
</dbReference>
<keyword evidence="3 8" id="KW-0812">Transmembrane</keyword>
<dbReference type="InterPro" id="IPR011527">
    <property type="entry name" value="ABC1_TM_dom"/>
</dbReference>
<dbReference type="GO" id="GO:0007031">
    <property type="term" value="P:peroxisome organization"/>
    <property type="evidence" value="ECO:0007669"/>
    <property type="project" value="TreeGrafter"/>
</dbReference>
<dbReference type="GO" id="GO:0006635">
    <property type="term" value="P:fatty acid beta-oxidation"/>
    <property type="evidence" value="ECO:0007669"/>
    <property type="project" value="TreeGrafter"/>
</dbReference>
<keyword evidence="5" id="KW-0067">ATP-binding</keyword>
<dbReference type="GO" id="GO:0015910">
    <property type="term" value="P:long-chain fatty acid import into peroxisome"/>
    <property type="evidence" value="ECO:0007669"/>
    <property type="project" value="TreeGrafter"/>
</dbReference>
<evidence type="ECO:0000256" key="8">
    <source>
        <dbReference type="SAM" id="Phobius"/>
    </source>
</evidence>
<dbReference type="PANTHER" id="PTHR11384:SF59">
    <property type="entry name" value="LYSOSOMAL COBALAMIN TRANSPORTER ABCD4"/>
    <property type="match status" value="1"/>
</dbReference>
<reference evidence="11" key="2">
    <citation type="journal article" date="2007" name="PLoS Biol.">
        <title>Survey sequencing and comparative analysis of the elephant shark (Callorhinchus milii) genome.</title>
        <authorList>
            <person name="Venkatesh B."/>
            <person name="Kirkness E.F."/>
            <person name="Loh Y.H."/>
            <person name="Halpern A.L."/>
            <person name="Lee A.P."/>
            <person name="Johnson J."/>
            <person name="Dandona N."/>
            <person name="Viswanathan L.D."/>
            <person name="Tay A."/>
            <person name="Venter J.C."/>
            <person name="Strausberg R.L."/>
            <person name="Brenner S."/>
        </authorList>
    </citation>
    <scope>NUCLEOTIDE SEQUENCE [LARGE SCALE GENOMIC DNA]</scope>
</reference>
<organism evidence="10 11">
    <name type="scientific">Callorhinchus milii</name>
    <name type="common">Ghost shark</name>
    <dbReference type="NCBI Taxonomy" id="7868"/>
    <lineage>
        <taxon>Eukaryota</taxon>
        <taxon>Metazoa</taxon>
        <taxon>Chordata</taxon>
        <taxon>Craniata</taxon>
        <taxon>Vertebrata</taxon>
        <taxon>Chondrichthyes</taxon>
        <taxon>Holocephali</taxon>
        <taxon>Chimaeriformes</taxon>
        <taxon>Callorhinchidae</taxon>
        <taxon>Callorhinchus</taxon>
    </lineage>
</organism>
<gene>
    <name evidence="10" type="primary">abcd4</name>
</gene>
<feature type="transmembrane region" description="Helical" evidence="8">
    <location>
        <begin position="21"/>
        <end position="44"/>
    </location>
</feature>
<evidence type="ECO:0000313" key="11">
    <source>
        <dbReference type="Proteomes" id="UP000314986"/>
    </source>
</evidence>
<keyword evidence="7 8" id="KW-0472">Membrane</keyword>
<dbReference type="PANTHER" id="PTHR11384">
    <property type="entry name" value="ATP-BINDING CASSETTE, SUB-FAMILY D MEMBER"/>
    <property type="match status" value="1"/>
</dbReference>
<dbReference type="CDD" id="cd03223">
    <property type="entry name" value="ABCD_peroxisomal_ALDP"/>
    <property type="match status" value="1"/>
</dbReference>
<sequence>MLDLLFLQRFGRIQAILYPSWLSQSVLMYATLLAVALLEQLVVYQVGIIPSHFYEVLGNKDLTSFRNLTLIAITLIVLNSVLKSFDQFISSLMYVHWRQSLTTYLHRNYFQRKVYYVLNVLREDLDNPDQRISQDVERFCQALSTVASKCIISPFTLGYYTYQCFHSTGWMGPVTAYLNSSLAGSVEQVRTGKRLQELLRTQRLLMQRELWLHLGVNTFDYLGSILSYVVIAVPIFSGVYDGLHPAELIALVSKNAFVSIYLISCFSQLIDLSTSVSDLAGYTHRIGELQEACLEISKSQGKEGLCVSEDLWDLDLGEGQSSGKAWILERVSFTSPSSDQLLVQNLTLQITEGNSLLITGNTGTGKTSLLRILNGLWEAAEGSVRRLTCFGPHGILFIPQKPFFTDGTLREQVSAWILCMSLLKRTGGLDKQMEWNWFDALSPGEMQRLSFARLYYHQPKYAVLDEATSALTEQVEGELYRACKQLGMTVVSVGHRSSLEKYHDSLLKLSGAGAWELSQLR</sequence>
<evidence type="ECO:0000256" key="1">
    <source>
        <dbReference type="ARBA" id="ARBA00008575"/>
    </source>
</evidence>
<evidence type="ECO:0000313" key="10">
    <source>
        <dbReference type="Ensembl" id="ENSCMIP00000041090.1"/>
    </source>
</evidence>
<evidence type="ECO:0000256" key="4">
    <source>
        <dbReference type="ARBA" id="ARBA00022741"/>
    </source>
</evidence>
<dbReference type="InterPro" id="IPR036640">
    <property type="entry name" value="ABC1_TM_sf"/>
</dbReference>
<evidence type="ECO:0000259" key="9">
    <source>
        <dbReference type="PROSITE" id="PS50893"/>
    </source>
</evidence>
<feature type="transmembrane region" description="Helical" evidence="8">
    <location>
        <begin position="64"/>
        <end position="82"/>
    </location>
</feature>
<feature type="domain" description="ABC transporter" evidence="9">
    <location>
        <begin position="326"/>
        <end position="520"/>
    </location>
</feature>